<accession>B9CZL1</accession>
<keyword evidence="2" id="KW-1185">Reference proteome</keyword>
<dbReference type="AlphaFoldDB" id="B9CZL1"/>
<proteinExistence type="predicted"/>
<evidence type="ECO:0000313" key="2">
    <source>
        <dbReference type="Proteomes" id="UP000003082"/>
    </source>
</evidence>
<sequence>MSCRYVWADGSQLPLPRTGPPFCAIAAPPCGPVTPPPLNFKILSARYSDRCMAQDISRNV</sequence>
<dbReference type="EMBL" id="ACFU01000004">
    <property type="protein sequence ID" value="EEF14810.1"/>
    <property type="molecule type" value="Genomic_DNA"/>
</dbReference>
<evidence type="ECO:0000313" key="1">
    <source>
        <dbReference type="EMBL" id="EEF14810.1"/>
    </source>
</evidence>
<name>B9CZL1_CAMRE</name>
<comment type="caution">
    <text evidence="1">The sequence shown here is derived from an EMBL/GenBank/DDBJ whole genome shotgun (WGS) entry which is preliminary data.</text>
</comment>
<dbReference type="Proteomes" id="UP000003082">
    <property type="component" value="Unassembled WGS sequence"/>
</dbReference>
<protein>
    <submittedName>
        <fullName evidence="1">Uncharacterized protein</fullName>
    </submittedName>
</protein>
<reference evidence="1 2" key="1">
    <citation type="submission" date="2008-08" db="EMBL/GenBank/DDBJ databases">
        <authorList>
            <person name="Madupu R."/>
            <person name="Durkin A.S."/>
            <person name="Torralba M."/>
            <person name="Methe B."/>
            <person name="Sutton G.G."/>
            <person name="Strausberg R.L."/>
            <person name="Nelson K.E."/>
        </authorList>
    </citation>
    <scope>NUCLEOTIDE SEQUENCE [LARGE SCALE GENOMIC DNA]</scope>
    <source>
        <strain evidence="1 2">RM3267</strain>
    </source>
</reference>
<organism evidence="1 2">
    <name type="scientific">Campylobacter rectus RM3267</name>
    <dbReference type="NCBI Taxonomy" id="553218"/>
    <lineage>
        <taxon>Bacteria</taxon>
        <taxon>Pseudomonadati</taxon>
        <taxon>Campylobacterota</taxon>
        <taxon>Epsilonproteobacteria</taxon>
        <taxon>Campylobacterales</taxon>
        <taxon>Campylobacteraceae</taxon>
        <taxon>Campylobacter</taxon>
    </lineage>
</organism>
<gene>
    <name evidence="1" type="ORF">CAMRE0001_0701</name>
</gene>